<dbReference type="Gene3D" id="1.10.3730.20">
    <property type="match status" value="2"/>
</dbReference>
<feature type="transmembrane region" description="Helical" evidence="6">
    <location>
        <begin position="180"/>
        <end position="199"/>
    </location>
</feature>
<feature type="transmembrane region" description="Helical" evidence="6">
    <location>
        <begin position="211"/>
        <end position="230"/>
    </location>
</feature>
<reference evidence="8 9" key="1">
    <citation type="submission" date="2017-04" db="EMBL/GenBank/DDBJ databases">
        <authorList>
            <person name="Afonso C.L."/>
            <person name="Miller P.J."/>
            <person name="Scott M.A."/>
            <person name="Spackman E."/>
            <person name="Goraichik I."/>
            <person name="Dimitrov K.M."/>
            <person name="Suarez D.L."/>
            <person name="Swayne D.E."/>
        </authorList>
    </citation>
    <scope>NUCLEOTIDE SEQUENCE [LARGE SCALE GENOMIC DNA]</scope>
    <source>
        <strain evidence="8 9">DSM 13146</strain>
    </source>
</reference>
<dbReference type="PANTHER" id="PTHR32322:SF18">
    <property type="entry name" value="S-ADENOSYLMETHIONINE_S-ADENOSYLHOMOCYSTEINE TRANSPORTER"/>
    <property type="match status" value="1"/>
</dbReference>
<feature type="transmembrane region" description="Helical" evidence="6">
    <location>
        <begin position="59"/>
        <end position="79"/>
    </location>
</feature>
<dbReference type="InterPro" id="IPR050638">
    <property type="entry name" value="AA-Vitamin_Transporters"/>
</dbReference>
<name>A0A1W1XUN1_9BACT</name>
<keyword evidence="3 6" id="KW-0812">Transmembrane</keyword>
<evidence type="ECO:0000313" key="9">
    <source>
        <dbReference type="Proteomes" id="UP000192783"/>
    </source>
</evidence>
<evidence type="ECO:0000256" key="3">
    <source>
        <dbReference type="ARBA" id="ARBA00022692"/>
    </source>
</evidence>
<dbReference type="STRING" id="1121390.SAMN02746041_03012"/>
<feature type="transmembrane region" description="Helical" evidence="6">
    <location>
        <begin position="111"/>
        <end position="134"/>
    </location>
</feature>
<protein>
    <submittedName>
        <fullName evidence="8">Permease of the drug/metabolite transporter (DMT) superfamily</fullName>
    </submittedName>
</protein>
<feature type="transmembrane region" description="Helical" evidence="6">
    <location>
        <begin position="85"/>
        <end position="102"/>
    </location>
</feature>
<keyword evidence="4 6" id="KW-1133">Transmembrane helix</keyword>
<accession>A0A1W1XUN1</accession>
<evidence type="ECO:0000256" key="2">
    <source>
        <dbReference type="ARBA" id="ARBA00022475"/>
    </source>
</evidence>
<dbReference type="PANTHER" id="PTHR32322">
    <property type="entry name" value="INNER MEMBRANE TRANSPORTER"/>
    <property type="match status" value="1"/>
</dbReference>
<dbReference type="SUPFAM" id="SSF103481">
    <property type="entry name" value="Multidrug resistance efflux transporter EmrE"/>
    <property type="match status" value="2"/>
</dbReference>
<evidence type="ECO:0000256" key="5">
    <source>
        <dbReference type="ARBA" id="ARBA00023136"/>
    </source>
</evidence>
<evidence type="ECO:0000256" key="6">
    <source>
        <dbReference type="SAM" id="Phobius"/>
    </source>
</evidence>
<dbReference type="EMBL" id="FWXF01000022">
    <property type="protein sequence ID" value="SMC27607.1"/>
    <property type="molecule type" value="Genomic_DNA"/>
</dbReference>
<feature type="domain" description="EamA" evidence="7">
    <location>
        <begin position="2"/>
        <end position="102"/>
    </location>
</feature>
<keyword evidence="9" id="KW-1185">Reference proteome</keyword>
<dbReference type="InterPro" id="IPR037185">
    <property type="entry name" value="EmrE-like"/>
</dbReference>
<keyword evidence="2" id="KW-1003">Cell membrane</keyword>
<evidence type="ECO:0000256" key="1">
    <source>
        <dbReference type="ARBA" id="ARBA00004651"/>
    </source>
</evidence>
<evidence type="ECO:0000259" key="7">
    <source>
        <dbReference type="Pfam" id="PF00892"/>
    </source>
</evidence>
<gene>
    <name evidence="8" type="ORF">SAMN02746041_03012</name>
</gene>
<dbReference type="InterPro" id="IPR000620">
    <property type="entry name" value="EamA_dom"/>
</dbReference>
<evidence type="ECO:0000313" key="8">
    <source>
        <dbReference type="EMBL" id="SMC27607.1"/>
    </source>
</evidence>
<feature type="transmembrane region" description="Helical" evidence="6">
    <location>
        <begin position="31"/>
        <end position="47"/>
    </location>
</feature>
<feature type="domain" description="EamA" evidence="7">
    <location>
        <begin position="117"/>
        <end position="253"/>
    </location>
</feature>
<evidence type="ECO:0000256" key="4">
    <source>
        <dbReference type="ARBA" id="ARBA00022989"/>
    </source>
</evidence>
<dbReference type="AlphaFoldDB" id="A0A1W1XUN1"/>
<dbReference type="Proteomes" id="UP000192783">
    <property type="component" value="Unassembled WGS sequence"/>
</dbReference>
<dbReference type="GO" id="GO:0005886">
    <property type="term" value="C:plasma membrane"/>
    <property type="evidence" value="ECO:0007669"/>
    <property type="project" value="UniProtKB-SubCell"/>
</dbReference>
<keyword evidence="5 6" id="KW-0472">Membrane</keyword>
<proteinExistence type="predicted"/>
<comment type="subcellular location">
    <subcellularLocation>
        <location evidence="1">Cell membrane</location>
        <topology evidence="1">Multi-pass membrane protein</topology>
    </subcellularLocation>
</comment>
<feature type="transmembrane region" description="Helical" evidence="6">
    <location>
        <begin position="146"/>
        <end position="168"/>
    </location>
</feature>
<organism evidence="8 9">
    <name type="scientific">Desulfacinum hydrothermale DSM 13146</name>
    <dbReference type="NCBI Taxonomy" id="1121390"/>
    <lineage>
        <taxon>Bacteria</taxon>
        <taxon>Pseudomonadati</taxon>
        <taxon>Thermodesulfobacteriota</taxon>
        <taxon>Syntrophobacteria</taxon>
        <taxon>Syntrophobacterales</taxon>
        <taxon>Syntrophobacteraceae</taxon>
        <taxon>Desulfacinum</taxon>
    </lineage>
</organism>
<dbReference type="Pfam" id="PF00892">
    <property type="entry name" value="EamA"/>
    <property type="match status" value="2"/>
</dbReference>
<sequence length="311" mass="32248">MLTARFVLAAVLLGGLWMARSRERIQLRDAGLFVLLGIMQPGLYFVCETEGLLRTSASVASLIIASIPVFVAVLASIFLRERISTRGAVGIGLTLVGVALLVKNGSEAPGAVVSSLAGNLLVLGAALCASIYTIVSRSLGARYGSLTVTTLQAFCALLFFLPFAVAEWDGRWIKGVSTEALAAVIFLGLFASLLAFLLYNQGLRSLPASTVSVFINLIPVVTVLTAFVVLGERLSVGQIGGGCLVVAGVVLSSRGRQTATGRGRAKEWLKAVSKRGTAYRGLALGAAEQHIEGAAAPVPGAGGGKGEHEPL</sequence>